<dbReference type="GO" id="GO:0016829">
    <property type="term" value="F:lyase activity"/>
    <property type="evidence" value="ECO:0007669"/>
    <property type="project" value="UniProtKB-KW"/>
</dbReference>
<protein>
    <submittedName>
        <fullName evidence="8">Fumarate hydratase</fullName>
    </submittedName>
</protein>
<keyword evidence="4" id="KW-0408">Iron</keyword>
<dbReference type="GO" id="GO:0051539">
    <property type="term" value="F:4 iron, 4 sulfur cluster binding"/>
    <property type="evidence" value="ECO:0007669"/>
    <property type="project" value="UniProtKB-KW"/>
</dbReference>
<evidence type="ECO:0000313" key="8">
    <source>
        <dbReference type="EMBL" id="OEJ14918.1"/>
    </source>
</evidence>
<evidence type="ECO:0000259" key="7">
    <source>
        <dbReference type="Pfam" id="PF05681"/>
    </source>
</evidence>
<keyword evidence="6" id="KW-0456">Lyase</keyword>
<keyword evidence="3" id="KW-0479">Metal-binding</keyword>
<evidence type="ECO:0000256" key="5">
    <source>
        <dbReference type="ARBA" id="ARBA00023014"/>
    </source>
</evidence>
<gene>
    <name evidence="8" type="ORF">BFL38_08790</name>
</gene>
<dbReference type="NCBIfam" id="NF004885">
    <property type="entry name" value="PRK06246.1"/>
    <property type="match status" value="1"/>
</dbReference>
<sequence length="280" mass="30427">MRDLHVDTITDIISKLCIEANINLNQDIKNAFIENEKKEENLLAKNILNILIENSEIASKNAKPICQDTGMAIVYMDIGMDVHFTGGNLTDAVNKGVALGYTRGYLRKSVVNDPIERKNTNDNTPAIIHYNIVEGDKVKIVVAPKGFGSENMSRLKMFPPSAGIEGVKEFVYETVKMAGANACPPMIIGIGLGGTMEKCADIAKRALLREIGSVNEDPRLAQLEKELLENINKMNIGPSGFGGKTTALCVNINMYATHIAALPVCVCTGCHVTRHSEAVL</sequence>
<dbReference type="AlphaFoldDB" id="A0A1E5NFJ6"/>
<dbReference type="PANTHER" id="PTHR30389">
    <property type="entry name" value="FUMARATE HYDRATASE-RELATED"/>
    <property type="match status" value="1"/>
</dbReference>
<name>A0A1E5NFJ6_9SPIR</name>
<reference evidence="8 9" key="1">
    <citation type="submission" date="2016-08" db="EMBL/GenBank/DDBJ databases">
        <title>Characterization and recognition of Brachyspira hampsonii sp. nov., a novel intestinal spirochete that is pathogenic to pigs.</title>
        <authorList>
            <person name="Mirajkar N."/>
            <person name="La T."/>
            <person name="Phillips N."/>
            <person name="Hampson D."/>
            <person name="Gebhart C."/>
        </authorList>
    </citation>
    <scope>NUCLEOTIDE SEQUENCE [LARGE SCALE GENOMIC DNA]</scope>
    <source>
        <strain evidence="8 9">P280/1</strain>
    </source>
</reference>
<accession>A0A1E5NFJ6</accession>
<evidence type="ECO:0000256" key="6">
    <source>
        <dbReference type="ARBA" id="ARBA00023239"/>
    </source>
</evidence>
<evidence type="ECO:0000256" key="3">
    <source>
        <dbReference type="ARBA" id="ARBA00022723"/>
    </source>
</evidence>
<evidence type="ECO:0000313" key="9">
    <source>
        <dbReference type="Proteomes" id="UP000095247"/>
    </source>
</evidence>
<dbReference type="NCBIfam" id="TIGR00722">
    <property type="entry name" value="ttdA_fumA_fumB"/>
    <property type="match status" value="1"/>
</dbReference>
<dbReference type="GO" id="GO:0046872">
    <property type="term" value="F:metal ion binding"/>
    <property type="evidence" value="ECO:0007669"/>
    <property type="project" value="UniProtKB-KW"/>
</dbReference>
<dbReference type="InterPro" id="IPR051208">
    <property type="entry name" value="Class-I_Fumarase/Tartrate_DH"/>
</dbReference>
<proteinExistence type="inferred from homology"/>
<keyword evidence="5" id="KW-0411">Iron-sulfur</keyword>
<keyword evidence="2" id="KW-0004">4Fe-4S</keyword>
<dbReference type="PANTHER" id="PTHR30389:SF17">
    <property type="entry name" value="L(+)-TARTRATE DEHYDRATASE SUBUNIT ALPHA-RELATED"/>
    <property type="match status" value="1"/>
</dbReference>
<comment type="similarity">
    <text evidence="1">Belongs to the class-I fumarase family.</text>
</comment>
<dbReference type="Proteomes" id="UP000095247">
    <property type="component" value="Unassembled WGS sequence"/>
</dbReference>
<dbReference type="EMBL" id="MDCO01000009">
    <property type="protein sequence ID" value="OEJ14918.1"/>
    <property type="molecule type" value="Genomic_DNA"/>
</dbReference>
<dbReference type="Pfam" id="PF05681">
    <property type="entry name" value="Fumerase"/>
    <property type="match status" value="1"/>
</dbReference>
<comment type="caution">
    <text evidence="8">The sequence shown here is derived from an EMBL/GenBank/DDBJ whole genome shotgun (WGS) entry which is preliminary data.</text>
</comment>
<evidence type="ECO:0000256" key="2">
    <source>
        <dbReference type="ARBA" id="ARBA00022485"/>
    </source>
</evidence>
<evidence type="ECO:0000256" key="1">
    <source>
        <dbReference type="ARBA" id="ARBA00008876"/>
    </source>
</evidence>
<evidence type="ECO:0000256" key="4">
    <source>
        <dbReference type="ARBA" id="ARBA00023004"/>
    </source>
</evidence>
<dbReference type="RefSeq" id="WP_069726411.1">
    <property type="nucleotide sequence ID" value="NZ_MDCO01000009.1"/>
</dbReference>
<feature type="domain" description="Fe-S hydro-lyase tartrate dehydratase alpha-type catalytic" evidence="7">
    <location>
        <begin position="11"/>
        <end position="278"/>
    </location>
</feature>
<organism evidence="8 9">
    <name type="scientific">Brachyspira hampsonii</name>
    <dbReference type="NCBI Taxonomy" id="1287055"/>
    <lineage>
        <taxon>Bacteria</taxon>
        <taxon>Pseudomonadati</taxon>
        <taxon>Spirochaetota</taxon>
        <taxon>Spirochaetia</taxon>
        <taxon>Brachyspirales</taxon>
        <taxon>Brachyspiraceae</taxon>
        <taxon>Brachyspira</taxon>
    </lineage>
</organism>
<dbReference type="InterPro" id="IPR004646">
    <property type="entry name" value="Fe-S_hydro-lyase_TtdA-typ_cat"/>
</dbReference>